<keyword evidence="2" id="KW-0472">Membrane</keyword>
<dbReference type="PANTHER" id="PTHR46129">
    <property type="entry name" value="SYNAPTOTAGMIN 14, ISOFORM D"/>
    <property type="match status" value="1"/>
</dbReference>
<comment type="caution">
    <text evidence="4">The sequence shown here is derived from an EMBL/GenBank/DDBJ whole genome shotgun (WGS) entry which is preliminary data.</text>
</comment>
<dbReference type="STRING" id="418985.A0A1V9X929"/>
<dbReference type="Gene3D" id="2.60.40.150">
    <property type="entry name" value="C2 domain"/>
    <property type="match status" value="2"/>
</dbReference>
<keyword evidence="5" id="KW-1185">Reference proteome</keyword>
<dbReference type="SUPFAM" id="SSF49562">
    <property type="entry name" value="C2 domain (Calcium/lipid-binding domain, CaLB)"/>
    <property type="match status" value="1"/>
</dbReference>
<dbReference type="Proteomes" id="UP000192247">
    <property type="component" value="Unassembled WGS sequence"/>
</dbReference>
<dbReference type="EMBL" id="MNPL01018677">
    <property type="protein sequence ID" value="OQR70044.1"/>
    <property type="molecule type" value="Genomic_DNA"/>
</dbReference>
<dbReference type="Pfam" id="PF00168">
    <property type="entry name" value="C2"/>
    <property type="match status" value="2"/>
</dbReference>
<accession>A0A1V9X929</accession>
<dbReference type="InterPro" id="IPR000008">
    <property type="entry name" value="C2_dom"/>
</dbReference>
<dbReference type="PANTHER" id="PTHR46129:SF2">
    <property type="entry name" value="SYNAPTOTAGMIN 14, ISOFORM D"/>
    <property type="match status" value="1"/>
</dbReference>
<dbReference type="OrthoDB" id="5978493at2759"/>
<dbReference type="SMART" id="SM00239">
    <property type="entry name" value="C2"/>
    <property type="match status" value="2"/>
</dbReference>
<dbReference type="InterPro" id="IPR035892">
    <property type="entry name" value="C2_domain_sf"/>
</dbReference>
<dbReference type="PROSITE" id="PS50004">
    <property type="entry name" value="C2"/>
    <property type="match status" value="1"/>
</dbReference>
<feature type="region of interest" description="Disordered" evidence="1">
    <location>
        <begin position="34"/>
        <end position="76"/>
    </location>
</feature>
<sequence length="594" mass="63748">MAAVPGPLARASQAKASAQANPIAQAVRSAEVEQVKSVPPSAARLPGTVPRPSPSSTPLGQQGSPQQTVTSSLPPAPTSAPALAVWLPLPHALGATLAGGAMLLASLVVLYYLYLNRRLCFHGLTGPDKRKYSDYSSNTFDDTFYYEDISASSDSDEHLINNENLNINVDPQHQRNIDHDRLLNRANLNDRCGSVVSLNETNRFTAELLNAHQRVANLSYQSLASCRVQPPLADSATCAISTTAVTANDASLNIADASGGVLEVSITHDALARRLIVSLIQVQRVSPKAAPKVQGGRATARCGTYRVKVTALTTRQAGRLKQGRTSKAKQADQQGNCTFNEDLVFSRISSESLSGMQLRFRVHSAHERLTRRQRLISEATMSLGCIRLRYPLKVALESKLSQNSGGGGTSSESEVSDCSLKSQDSSTGSLNSLQSPHSPQHVGLASSPELLIGLAYNGTTGRLSVEIIGGSHLGVLPGVPHVKSCPSPDTFVKVCLVSSSGQEIASSKTSVRRGQADPVYKETFVFQVALFQLSDVTLILSAYKRSSMKRKQLVGWLSYGMNPSSDAQLVHWNDMREGRGEQVARWNTLIQSQG</sequence>
<organism evidence="4 5">
    <name type="scientific">Tropilaelaps mercedesae</name>
    <dbReference type="NCBI Taxonomy" id="418985"/>
    <lineage>
        <taxon>Eukaryota</taxon>
        <taxon>Metazoa</taxon>
        <taxon>Ecdysozoa</taxon>
        <taxon>Arthropoda</taxon>
        <taxon>Chelicerata</taxon>
        <taxon>Arachnida</taxon>
        <taxon>Acari</taxon>
        <taxon>Parasitiformes</taxon>
        <taxon>Mesostigmata</taxon>
        <taxon>Gamasina</taxon>
        <taxon>Dermanyssoidea</taxon>
        <taxon>Laelapidae</taxon>
        <taxon>Tropilaelaps</taxon>
    </lineage>
</organism>
<feature type="compositionally biased region" description="Polar residues" evidence="1">
    <location>
        <begin position="419"/>
        <end position="438"/>
    </location>
</feature>
<keyword evidence="2" id="KW-0812">Transmembrane</keyword>
<dbReference type="AlphaFoldDB" id="A0A1V9X929"/>
<proteinExistence type="predicted"/>
<feature type="compositionally biased region" description="Polar residues" evidence="1">
    <location>
        <begin position="56"/>
        <end position="67"/>
    </location>
</feature>
<feature type="transmembrane region" description="Helical" evidence="2">
    <location>
        <begin position="92"/>
        <end position="114"/>
    </location>
</feature>
<feature type="domain" description="C2" evidence="3">
    <location>
        <begin position="446"/>
        <end position="587"/>
    </location>
</feature>
<evidence type="ECO:0000313" key="4">
    <source>
        <dbReference type="EMBL" id="OQR70044.1"/>
    </source>
</evidence>
<dbReference type="GO" id="GO:0005543">
    <property type="term" value="F:phospholipid binding"/>
    <property type="evidence" value="ECO:0007669"/>
    <property type="project" value="TreeGrafter"/>
</dbReference>
<evidence type="ECO:0000256" key="1">
    <source>
        <dbReference type="SAM" id="MobiDB-lite"/>
    </source>
</evidence>
<evidence type="ECO:0000259" key="3">
    <source>
        <dbReference type="PROSITE" id="PS50004"/>
    </source>
</evidence>
<name>A0A1V9X929_9ACAR</name>
<dbReference type="InParanoid" id="A0A1V9X929"/>
<evidence type="ECO:0000313" key="5">
    <source>
        <dbReference type="Proteomes" id="UP000192247"/>
    </source>
</evidence>
<feature type="region of interest" description="Disordered" evidence="1">
    <location>
        <begin position="400"/>
        <end position="442"/>
    </location>
</feature>
<protein>
    <submittedName>
        <fullName evidence="4">Synaptotagmin-16-like</fullName>
    </submittedName>
</protein>
<keyword evidence="2" id="KW-1133">Transmembrane helix</keyword>
<evidence type="ECO:0000256" key="2">
    <source>
        <dbReference type="SAM" id="Phobius"/>
    </source>
</evidence>
<gene>
    <name evidence="4" type="ORF">BIW11_11889</name>
</gene>
<reference evidence="4 5" key="1">
    <citation type="journal article" date="2017" name="Gigascience">
        <title>Draft genome of the honey bee ectoparasitic mite, Tropilaelaps mercedesae, is shaped by the parasitic life history.</title>
        <authorList>
            <person name="Dong X."/>
            <person name="Armstrong S.D."/>
            <person name="Xia D."/>
            <person name="Makepeace B.L."/>
            <person name="Darby A.C."/>
            <person name="Kadowaki T."/>
        </authorList>
    </citation>
    <scope>NUCLEOTIDE SEQUENCE [LARGE SCALE GENOMIC DNA]</scope>
    <source>
        <strain evidence="4">Wuxi-XJTLU</strain>
    </source>
</reference>
<dbReference type="InterPro" id="IPR043541">
    <property type="entry name" value="SYT14/14L/16"/>
</dbReference>
<dbReference type="CDD" id="cd08408">
    <property type="entry name" value="C2B_Synaptotagmin-14_16"/>
    <property type="match status" value="1"/>
</dbReference>